<feature type="region of interest" description="Disordered" evidence="1">
    <location>
        <begin position="1"/>
        <end position="45"/>
    </location>
</feature>
<gene>
    <name evidence="3" type="ORF">CHRIB12_LOCUS4729</name>
</gene>
<comment type="caution">
    <text evidence="3">The sequence shown here is derived from an EMBL/GenBank/DDBJ whole genome shotgun (WGS) entry which is preliminary data.</text>
</comment>
<keyword evidence="2" id="KW-1133">Transmembrane helix</keyword>
<evidence type="ECO:0000313" key="4">
    <source>
        <dbReference type="Proteomes" id="UP000684084"/>
    </source>
</evidence>
<feature type="compositionally biased region" description="Polar residues" evidence="1">
    <location>
        <begin position="7"/>
        <end position="41"/>
    </location>
</feature>
<keyword evidence="2" id="KW-0472">Membrane</keyword>
<name>A0A2I1DRT5_9GLOM</name>
<dbReference type="VEuPathDB" id="FungiDB:RhiirFUN_022820"/>
<feature type="transmembrane region" description="Helical" evidence="2">
    <location>
        <begin position="56"/>
        <end position="74"/>
    </location>
</feature>
<sequence>MGKISDRPSTISKESSPTLSSKNSKEISSLQITSPSKNNNEYEQEKYSPTKHLSNIFLTLSNFLIILVITILLSKNYSVSSYDQICLINITSPNELYYQDKTLQNVTWTIEECPDVSLDSTVTIYIIAKSSGNYVVNTTAKYGDKHIKFYINNWSYEDSFIVSIWSNHVFGVSNDLFRIYHPTKTIT</sequence>
<dbReference type="VEuPathDB" id="FungiDB:RhiirA1_540484"/>
<accession>A0A2I1DRT5</accession>
<reference evidence="3" key="1">
    <citation type="submission" date="2020-05" db="EMBL/GenBank/DDBJ databases">
        <authorList>
            <person name="Rincon C."/>
            <person name="Sanders R I."/>
            <person name="Robbins C."/>
            <person name="Chaturvedi A."/>
        </authorList>
    </citation>
    <scope>NUCLEOTIDE SEQUENCE</scope>
    <source>
        <strain evidence="3">CHB12</strain>
    </source>
</reference>
<organism evidence="3 4">
    <name type="scientific">Rhizophagus irregularis</name>
    <dbReference type="NCBI Taxonomy" id="588596"/>
    <lineage>
        <taxon>Eukaryota</taxon>
        <taxon>Fungi</taxon>
        <taxon>Fungi incertae sedis</taxon>
        <taxon>Mucoromycota</taxon>
        <taxon>Glomeromycotina</taxon>
        <taxon>Glomeromycetes</taxon>
        <taxon>Glomerales</taxon>
        <taxon>Glomeraceae</taxon>
        <taxon>Rhizophagus</taxon>
    </lineage>
</organism>
<dbReference type="Proteomes" id="UP000684084">
    <property type="component" value="Unassembled WGS sequence"/>
</dbReference>
<dbReference type="AlphaFoldDB" id="A0A2I1DRT5"/>
<dbReference type="EMBL" id="CAGKOT010000007">
    <property type="protein sequence ID" value="CAB5349479.1"/>
    <property type="molecule type" value="Genomic_DNA"/>
</dbReference>
<evidence type="ECO:0000313" key="3">
    <source>
        <dbReference type="EMBL" id="CAB5349479.1"/>
    </source>
</evidence>
<evidence type="ECO:0000256" key="2">
    <source>
        <dbReference type="SAM" id="Phobius"/>
    </source>
</evidence>
<dbReference type="OrthoDB" id="2318125at2759"/>
<dbReference type="VEuPathDB" id="FungiDB:FUN_017494"/>
<proteinExistence type="predicted"/>
<keyword evidence="2" id="KW-0812">Transmembrane</keyword>
<protein>
    <submittedName>
        <fullName evidence="3">Uncharacterized protein</fullName>
    </submittedName>
</protein>
<evidence type="ECO:0000256" key="1">
    <source>
        <dbReference type="SAM" id="MobiDB-lite"/>
    </source>
</evidence>